<keyword evidence="1" id="KW-0472">Membrane</keyword>
<gene>
    <name evidence="3" type="ORF">KZ820_01825</name>
</gene>
<feature type="domain" description="DUF418" evidence="2">
    <location>
        <begin position="229"/>
        <end position="386"/>
    </location>
</feature>
<evidence type="ECO:0000313" key="3">
    <source>
        <dbReference type="EMBL" id="MBW6529463.1"/>
    </source>
</evidence>
<feature type="transmembrane region" description="Helical" evidence="1">
    <location>
        <begin position="12"/>
        <end position="30"/>
    </location>
</feature>
<protein>
    <submittedName>
        <fullName evidence="3">DUF418 domain-containing protein</fullName>
    </submittedName>
</protein>
<dbReference type="InterPro" id="IPR007349">
    <property type="entry name" value="DUF418"/>
</dbReference>
<feature type="transmembrane region" description="Helical" evidence="1">
    <location>
        <begin position="243"/>
        <end position="262"/>
    </location>
</feature>
<feature type="transmembrane region" description="Helical" evidence="1">
    <location>
        <begin position="351"/>
        <end position="369"/>
    </location>
</feature>
<keyword evidence="1" id="KW-1133">Transmembrane helix</keyword>
<dbReference type="PANTHER" id="PTHR30590:SF2">
    <property type="entry name" value="INNER MEMBRANE PROTEIN"/>
    <property type="match status" value="1"/>
</dbReference>
<dbReference type="InterPro" id="IPR052529">
    <property type="entry name" value="Bact_Transport_Assoc"/>
</dbReference>
<feature type="transmembrane region" description="Helical" evidence="1">
    <location>
        <begin position="100"/>
        <end position="132"/>
    </location>
</feature>
<organism evidence="3 4">
    <name type="scientific">Sphingomonas citri</name>
    <dbReference type="NCBI Taxonomy" id="2862499"/>
    <lineage>
        <taxon>Bacteria</taxon>
        <taxon>Pseudomonadati</taxon>
        <taxon>Pseudomonadota</taxon>
        <taxon>Alphaproteobacteria</taxon>
        <taxon>Sphingomonadales</taxon>
        <taxon>Sphingomonadaceae</taxon>
        <taxon>Sphingomonas</taxon>
    </lineage>
</organism>
<keyword evidence="4" id="KW-1185">Reference proteome</keyword>
<dbReference type="RefSeq" id="WP_219747004.1">
    <property type="nucleotide sequence ID" value="NZ_JAHXZN010000001.1"/>
</dbReference>
<dbReference type="Proteomes" id="UP000759103">
    <property type="component" value="Unassembled WGS sequence"/>
</dbReference>
<feature type="transmembrane region" description="Helical" evidence="1">
    <location>
        <begin position="274"/>
        <end position="302"/>
    </location>
</feature>
<keyword evidence="1" id="KW-0812">Transmembrane</keyword>
<evidence type="ECO:0000256" key="1">
    <source>
        <dbReference type="SAM" id="Phobius"/>
    </source>
</evidence>
<proteinExistence type="predicted"/>
<dbReference type="Pfam" id="PF04235">
    <property type="entry name" value="DUF418"/>
    <property type="match status" value="1"/>
</dbReference>
<dbReference type="EMBL" id="JAHXZN010000001">
    <property type="protein sequence ID" value="MBW6529463.1"/>
    <property type="molecule type" value="Genomic_DNA"/>
</dbReference>
<dbReference type="PANTHER" id="PTHR30590">
    <property type="entry name" value="INNER MEMBRANE PROTEIN"/>
    <property type="match status" value="1"/>
</dbReference>
<sequence>MSDANRLVALDILRGVAVLGITVANLPGFALPQAAYFSPLAAGGTGPADLTAWALTFVLVEGKMRGLFAALFGASLLLVVERADAAGQNGAAVHLRRMGVLYLIGAAHLYLLWYGDILHHYALVGVAALLFVHAPARVLLLAAMAALLVATIGGVGLVQAAALPASRAALEQSFGRPPAPLLASEIAALRGSLADGIAWRWRHDAGALGGLLANGPETLGYMLLGMTAYRSGFATGAWSRRRYVAVAALTLPLGLAAELALARHGIARGFTLEAVLTASFALGPLIHAPLVAGYAALLLCWLPGTRAGERLAALGRSALSNYLLSSLVLAAIFYGWGLGQFARWGRAESYALLPPLWALLLLGAPLWLARFRYGPAEWMWRSIARGQAQPMRRG</sequence>
<feature type="transmembrane region" description="Helical" evidence="1">
    <location>
        <begin position="322"/>
        <end position="339"/>
    </location>
</feature>
<accession>A0ABS7BIY5</accession>
<feature type="transmembrane region" description="Helical" evidence="1">
    <location>
        <begin position="138"/>
        <end position="158"/>
    </location>
</feature>
<comment type="caution">
    <text evidence="3">The sequence shown here is derived from an EMBL/GenBank/DDBJ whole genome shotgun (WGS) entry which is preliminary data.</text>
</comment>
<name>A0ABS7BIY5_9SPHN</name>
<evidence type="ECO:0000259" key="2">
    <source>
        <dbReference type="Pfam" id="PF04235"/>
    </source>
</evidence>
<reference evidence="3 4" key="1">
    <citation type="submission" date="2021-07" db="EMBL/GenBank/DDBJ databases">
        <title>Sphingomonas sp.</title>
        <authorList>
            <person name="Feng G."/>
            <person name="Li J."/>
            <person name="Pan M."/>
        </authorList>
    </citation>
    <scope>NUCLEOTIDE SEQUENCE [LARGE SCALE GENOMIC DNA]</scope>
    <source>
        <strain evidence="3 4">RRHST34</strain>
    </source>
</reference>
<feature type="transmembrane region" description="Helical" evidence="1">
    <location>
        <begin position="50"/>
        <end position="79"/>
    </location>
</feature>
<evidence type="ECO:0000313" key="4">
    <source>
        <dbReference type="Proteomes" id="UP000759103"/>
    </source>
</evidence>